<name>A0A3S5AJ03_9PLAT</name>
<dbReference type="AlphaFoldDB" id="A0A3S5AJ03"/>
<gene>
    <name evidence="1" type="ORF">PXEA_LOCUS11277</name>
</gene>
<reference evidence="1" key="1">
    <citation type="submission" date="2018-11" db="EMBL/GenBank/DDBJ databases">
        <authorList>
            <consortium name="Pathogen Informatics"/>
        </authorList>
    </citation>
    <scope>NUCLEOTIDE SEQUENCE</scope>
</reference>
<organism evidence="1 2">
    <name type="scientific">Protopolystoma xenopodis</name>
    <dbReference type="NCBI Taxonomy" id="117903"/>
    <lineage>
        <taxon>Eukaryota</taxon>
        <taxon>Metazoa</taxon>
        <taxon>Spiralia</taxon>
        <taxon>Lophotrochozoa</taxon>
        <taxon>Platyhelminthes</taxon>
        <taxon>Monogenea</taxon>
        <taxon>Polyopisthocotylea</taxon>
        <taxon>Polystomatidea</taxon>
        <taxon>Polystomatidae</taxon>
        <taxon>Protopolystoma</taxon>
    </lineage>
</organism>
<proteinExistence type="predicted"/>
<keyword evidence="2" id="KW-1185">Reference proteome</keyword>
<sequence>MSRSFLTTSCMYRNYILPIFRHPYSRLPSVLRHQLTFLSPVTLFHTPSVGQQCKVASCSGCEKMEEENAGYCKSCRQAGSSGRWNIKVVPLSKVTEALSASSRPWARHTLCSLDYSVSAPRYCSTSTWASHTHAPLVYSTLRIATSPSGSRAWKLIRSLCLRHQLP</sequence>
<evidence type="ECO:0000313" key="2">
    <source>
        <dbReference type="Proteomes" id="UP000784294"/>
    </source>
</evidence>
<protein>
    <submittedName>
        <fullName evidence="1">Uncharacterized protein</fullName>
    </submittedName>
</protein>
<evidence type="ECO:0000313" key="1">
    <source>
        <dbReference type="EMBL" id="VEL17837.1"/>
    </source>
</evidence>
<dbReference type="EMBL" id="CAAALY010034404">
    <property type="protein sequence ID" value="VEL17837.1"/>
    <property type="molecule type" value="Genomic_DNA"/>
</dbReference>
<comment type="caution">
    <text evidence="1">The sequence shown here is derived from an EMBL/GenBank/DDBJ whole genome shotgun (WGS) entry which is preliminary data.</text>
</comment>
<accession>A0A3S5AJ03</accession>
<dbReference type="Proteomes" id="UP000784294">
    <property type="component" value="Unassembled WGS sequence"/>
</dbReference>